<protein>
    <submittedName>
        <fullName evidence="1">Uncharacterized protein</fullName>
    </submittedName>
</protein>
<dbReference type="InterPro" id="IPR040256">
    <property type="entry name" value="At4g02000-like"/>
</dbReference>
<dbReference type="Gene3D" id="3.60.10.10">
    <property type="entry name" value="Endonuclease/exonuclease/phosphatase"/>
    <property type="match status" value="1"/>
</dbReference>
<dbReference type="PANTHER" id="PTHR31286:SF90">
    <property type="entry name" value="DUF4283 DOMAIN-CONTAINING PROTEIN"/>
    <property type="match status" value="1"/>
</dbReference>
<dbReference type="SUPFAM" id="SSF56219">
    <property type="entry name" value="DNase I-like"/>
    <property type="match status" value="1"/>
</dbReference>
<organism evidence="1">
    <name type="scientific">Brassica oleracea</name>
    <name type="common">Wild cabbage</name>
    <dbReference type="NCBI Taxonomy" id="3712"/>
    <lineage>
        <taxon>Eukaryota</taxon>
        <taxon>Viridiplantae</taxon>
        <taxon>Streptophyta</taxon>
        <taxon>Embryophyta</taxon>
        <taxon>Tracheophyta</taxon>
        <taxon>Spermatophyta</taxon>
        <taxon>Magnoliopsida</taxon>
        <taxon>eudicotyledons</taxon>
        <taxon>Gunneridae</taxon>
        <taxon>Pentapetalae</taxon>
        <taxon>rosids</taxon>
        <taxon>malvids</taxon>
        <taxon>Brassicales</taxon>
        <taxon>Brassicaceae</taxon>
        <taxon>Brassiceae</taxon>
        <taxon>Brassica</taxon>
    </lineage>
</organism>
<dbReference type="PANTHER" id="PTHR31286">
    <property type="entry name" value="GLYCINE-RICH CELL WALL STRUCTURAL PROTEIN 1.8-LIKE"/>
    <property type="match status" value="1"/>
</dbReference>
<evidence type="ECO:0000313" key="1">
    <source>
        <dbReference type="EMBL" id="VDC97776.1"/>
    </source>
</evidence>
<reference evidence="1" key="1">
    <citation type="submission" date="2018-11" db="EMBL/GenBank/DDBJ databases">
        <authorList>
            <consortium name="Genoscope - CEA"/>
            <person name="William W."/>
        </authorList>
    </citation>
    <scope>NUCLEOTIDE SEQUENCE</scope>
</reference>
<dbReference type="AlphaFoldDB" id="A0A3P6AUT2"/>
<dbReference type="InterPro" id="IPR036691">
    <property type="entry name" value="Endo/exonu/phosph_ase_sf"/>
</dbReference>
<sequence>MLVRIPSDYLRQKIIEKNVWYVGDSMFHASLWSSSSTSSTPSETIQIWAHLTGVPLDLRYKEGLSLVAGLVGEPKETDDFTLNLVSLTLSHVKVEVKLSEPLPRVVEFVRQSGEVVEVQVDYPWVPPTCAHCNNLGHISKNCLLLPAQKEAPKVPKVGLSKSSAPRYVAKPMQKAPLATATSASEGTSVVSPALIPPSPALIPLSSSPPLASEIAPIHTPPLPKTNLPPETNFLPSLAISPPNPPLFVPETKKKPFKIFFWNVRGLNDPDKHQPFCSWLNSHKPLFGSILETHIKESNMSFLMGKLCGGWNFTSNHASDEDGRIVLIWQPSVMVRVLHQSAQTLTCEVKIPGS</sequence>
<name>A0A3P6AUT2_BRAOL</name>
<gene>
    <name evidence="1" type="ORF">BOLC3T19707H</name>
</gene>
<proteinExistence type="predicted"/>
<dbReference type="EMBL" id="LR031872">
    <property type="protein sequence ID" value="VDC97776.1"/>
    <property type="molecule type" value="Genomic_DNA"/>
</dbReference>
<accession>A0A3P6AUT2</accession>